<feature type="transmembrane region" description="Helical" evidence="1">
    <location>
        <begin position="185"/>
        <end position="201"/>
    </location>
</feature>
<dbReference type="AlphaFoldDB" id="L9WQW1"/>
<evidence type="ECO:0008006" key="4">
    <source>
        <dbReference type="Google" id="ProtNLM"/>
    </source>
</evidence>
<feature type="transmembrane region" description="Helical" evidence="1">
    <location>
        <begin position="115"/>
        <end position="134"/>
    </location>
</feature>
<feature type="transmembrane region" description="Helical" evidence="1">
    <location>
        <begin position="213"/>
        <end position="232"/>
    </location>
</feature>
<keyword evidence="1" id="KW-0812">Transmembrane</keyword>
<feature type="transmembrane region" description="Helical" evidence="1">
    <location>
        <begin position="6"/>
        <end position="28"/>
    </location>
</feature>
<dbReference type="EMBL" id="AOIA01000161">
    <property type="protein sequence ID" value="ELY51797.1"/>
    <property type="molecule type" value="Genomic_DNA"/>
</dbReference>
<dbReference type="Proteomes" id="UP000011531">
    <property type="component" value="Unassembled WGS sequence"/>
</dbReference>
<dbReference type="STRING" id="1227498.C492_20450"/>
<keyword evidence="3" id="KW-1185">Reference proteome</keyword>
<dbReference type="PATRIC" id="fig|1227498.3.peg.4044"/>
<evidence type="ECO:0000313" key="2">
    <source>
        <dbReference type="EMBL" id="ELY51797.1"/>
    </source>
</evidence>
<keyword evidence="1" id="KW-1133">Transmembrane helix</keyword>
<name>L9WQW1_9EURY</name>
<comment type="caution">
    <text evidence="2">The sequence shown here is derived from an EMBL/GenBank/DDBJ whole genome shotgun (WGS) entry which is preliminary data.</text>
</comment>
<dbReference type="InterPro" id="IPR032479">
    <property type="entry name" value="DUF5058"/>
</dbReference>
<accession>L9WQW1</accession>
<feature type="transmembrane region" description="Helical" evidence="1">
    <location>
        <begin position="155"/>
        <end position="173"/>
    </location>
</feature>
<dbReference type="Pfam" id="PF16481">
    <property type="entry name" value="DUF5058"/>
    <property type="match status" value="1"/>
</dbReference>
<organism evidence="2 3">
    <name type="scientific">Natronococcus jeotgali DSM 18795</name>
    <dbReference type="NCBI Taxonomy" id="1227498"/>
    <lineage>
        <taxon>Archaea</taxon>
        <taxon>Methanobacteriati</taxon>
        <taxon>Methanobacteriota</taxon>
        <taxon>Stenosarchaea group</taxon>
        <taxon>Halobacteria</taxon>
        <taxon>Halobacteriales</taxon>
        <taxon>Natrialbaceae</taxon>
        <taxon>Natronococcus</taxon>
    </lineage>
</organism>
<sequence length="236" mass="24421">MDVANSNWLWISATPVVLMVLLQAGLFLRRAWKNGQEMGLSDDQLRSGLKTGVISAIGPAIAVLAAMLALIATIGGPVAWMRLSVIGSVAFELPAAEIGISQLGYGFGDDGITETAFATSVWTMTLGGIGWLLVVAVGTPHMEKARERIVGGRDTLLPIVTSGAMLGAFAYFVSGEITSGAPETGSAAVGGLVMLALLKLADERDVQWIREWALGSAMAVGLVVGMVVHAAAGGGW</sequence>
<keyword evidence="1" id="KW-0472">Membrane</keyword>
<gene>
    <name evidence="2" type="ORF">C492_20450</name>
</gene>
<evidence type="ECO:0000256" key="1">
    <source>
        <dbReference type="SAM" id="Phobius"/>
    </source>
</evidence>
<reference evidence="2 3" key="1">
    <citation type="journal article" date="2014" name="PLoS Genet.">
        <title>Phylogenetically driven sequencing of extremely halophilic archaea reveals strategies for static and dynamic osmo-response.</title>
        <authorList>
            <person name="Becker E.A."/>
            <person name="Seitzer P.M."/>
            <person name="Tritt A."/>
            <person name="Larsen D."/>
            <person name="Krusor M."/>
            <person name="Yao A.I."/>
            <person name="Wu D."/>
            <person name="Madern D."/>
            <person name="Eisen J.A."/>
            <person name="Darling A.E."/>
            <person name="Facciotti M.T."/>
        </authorList>
    </citation>
    <scope>NUCLEOTIDE SEQUENCE [LARGE SCALE GENOMIC DNA]</scope>
    <source>
        <strain evidence="2 3">DSM 18795</strain>
    </source>
</reference>
<feature type="transmembrane region" description="Helical" evidence="1">
    <location>
        <begin position="49"/>
        <end position="74"/>
    </location>
</feature>
<proteinExistence type="predicted"/>
<dbReference type="OrthoDB" id="200331at2157"/>
<protein>
    <recommendedName>
        <fullName evidence="4">DUF5058 domain-containing protein</fullName>
    </recommendedName>
</protein>
<evidence type="ECO:0000313" key="3">
    <source>
        <dbReference type="Proteomes" id="UP000011531"/>
    </source>
</evidence>